<dbReference type="RefSeq" id="WP_023929399.1">
    <property type="nucleotide sequence ID" value="NZ_KI669458.1"/>
</dbReference>
<name>V8CKF7_9HELI</name>
<protein>
    <submittedName>
        <fullName evidence="2">Uncharacterized protein</fullName>
    </submittedName>
</protein>
<reference evidence="2 3" key="1">
    <citation type="submission" date="2013-10" db="EMBL/GenBank/DDBJ databases">
        <title>The Genome Sequence of Helicobacter canis NCTC 12740.</title>
        <authorList>
            <consortium name="The Broad Institute Genomics Platform"/>
            <person name="Earl A."/>
            <person name="Fox J.G."/>
            <person name="Shen Z."/>
            <person name="Young S.K."/>
            <person name="Zeng Q."/>
            <person name="Gargeya S."/>
            <person name="Fitzgerald M."/>
            <person name="Abouelleil A."/>
            <person name="Alvarado L."/>
            <person name="Chapman S.B."/>
            <person name="Gainer-Dewar J."/>
            <person name="Goldberg J."/>
            <person name="Griggs A."/>
            <person name="Gujja S."/>
            <person name="Hansen M."/>
            <person name="Howarth C."/>
            <person name="Imamovic A."/>
            <person name="Ireland A."/>
            <person name="Larimer J."/>
            <person name="McCowan C."/>
            <person name="Murphy C."/>
            <person name="Pearson M."/>
            <person name="Poon T.W."/>
            <person name="Priest M."/>
            <person name="Roberts A."/>
            <person name="Saif S."/>
            <person name="Shea T."/>
            <person name="Sykes S."/>
            <person name="Wortman J."/>
            <person name="Nusbaum C."/>
            <person name="Birren B."/>
        </authorList>
    </citation>
    <scope>NUCLEOTIDE SEQUENCE [LARGE SCALE GENOMIC DNA]</scope>
    <source>
        <strain evidence="2 3">NCTC 12740</strain>
    </source>
</reference>
<evidence type="ECO:0000313" key="3">
    <source>
        <dbReference type="Proteomes" id="UP000018688"/>
    </source>
</evidence>
<keyword evidence="3" id="KW-1185">Reference proteome</keyword>
<accession>V8CKF7</accession>
<comment type="caution">
    <text evidence="2">The sequence shown here is derived from an EMBL/GenBank/DDBJ whole genome shotgun (WGS) entry which is preliminary data.</text>
</comment>
<gene>
    <name evidence="2" type="ORF">HMPREF2087_00485</name>
</gene>
<proteinExistence type="predicted"/>
<evidence type="ECO:0000256" key="1">
    <source>
        <dbReference type="SAM" id="MobiDB-lite"/>
    </source>
</evidence>
<sequence>MDCHATAYALARNDDKKVDSSTATILKQSAQDSRIFTQNAPTLNTPQTQLNLDSSKSPSDSKILDEKCGLQGKSQGSYLSGNDRRDFSPLPHFSLKAESPQQKLMPLIAKAS</sequence>
<dbReference type="PATRIC" id="fig|1357399.3.peg.509"/>
<dbReference type="HOGENOM" id="CLU_2142421_0_0_7"/>
<feature type="compositionally biased region" description="Polar residues" evidence="1">
    <location>
        <begin position="36"/>
        <end position="60"/>
    </location>
</feature>
<dbReference type="Proteomes" id="UP000018688">
    <property type="component" value="Unassembled WGS sequence"/>
</dbReference>
<feature type="region of interest" description="Disordered" evidence="1">
    <location>
        <begin position="36"/>
        <end position="112"/>
    </location>
</feature>
<organism evidence="2 3">
    <name type="scientific">Helicobacter canis NCTC 12740</name>
    <dbReference type="NCBI Taxonomy" id="1357399"/>
    <lineage>
        <taxon>Bacteria</taxon>
        <taxon>Pseudomonadati</taxon>
        <taxon>Campylobacterota</taxon>
        <taxon>Epsilonproteobacteria</taxon>
        <taxon>Campylobacterales</taxon>
        <taxon>Helicobacteraceae</taxon>
        <taxon>Helicobacter</taxon>
    </lineage>
</organism>
<dbReference type="AlphaFoldDB" id="V8CKF7"/>
<dbReference type="STRING" id="1357399.HMPREF2087_00485"/>
<evidence type="ECO:0000313" key="2">
    <source>
        <dbReference type="EMBL" id="ETD27567.1"/>
    </source>
</evidence>
<dbReference type="EMBL" id="AZJJ01000001">
    <property type="protein sequence ID" value="ETD27567.1"/>
    <property type="molecule type" value="Genomic_DNA"/>
</dbReference>